<organism evidence="1">
    <name type="scientific">viral metagenome</name>
    <dbReference type="NCBI Taxonomy" id="1070528"/>
    <lineage>
        <taxon>unclassified sequences</taxon>
        <taxon>metagenomes</taxon>
        <taxon>organismal metagenomes</taxon>
    </lineage>
</organism>
<reference evidence="1" key="1">
    <citation type="journal article" date="2020" name="Nature">
        <title>Giant virus diversity and host interactions through global metagenomics.</title>
        <authorList>
            <person name="Schulz F."/>
            <person name="Roux S."/>
            <person name="Paez-Espino D."/>
            <person name="Jungbluth S."/>
            <person name="Walsh D.A."/>
            <person name="Denef V.J."/>
            <person name="McMahon K.D."/>
            <person name="Konstantinidis K.T."/>
            <person name="Eloe-Fadrosh E.A."/>
            <person name="Kyrpides N.C."/>
            <person name="Woyke T."/>
        </authorList>
    </citation>
    <scope>NUCLEOTIDE SEQUENCE</scope>
    <source>
        <strain evidence="1">GVMAG-M-3300027892-73</strain>
    </source>
</reference>
<protein>
    <submittedName>
        <fullName evidence="1">Uncharacterized protein</fullName>
    </submittedName>
</protein>
<name>A0A6C0LK80_9ZZZZ</name>
<sequence length="100" mass="12106">MEIDLNKNKYSEVVLKQNIYKLNLFDILKTQRLSARFVVRYILNNCYKLTKEEEQINVEVVLMHQPHVKHYEIANEQFIYDSCDSEIEDEINFEKYAQEN</sequence>
<accession>A0A6C0LK80</accession>
<proteinExistence type="predicted"/>
<evidence type="ECO:0000313" key="1">
    <source>
        <dbReference type="EMBL" id="QHU30963.1"/>
    </source>
</evidence>
<dbReference type="AlphaFoldDB" id="A0A6C0LK80"/>
<dbReference type="EMBL" id="MN740521">
    <property type="protein sequence ID" value="QHU30963.1"/>
    <property type="molecule type" value="Genomic_DNA"/>
</dbReference>